<comment type="caution">
    <text evidence="2">The sequence shown here is derived from an EMBL/GenBank/DDBJ whole genome shotgun (WGS) entry which is preliminary data.</text>
</comment>
<name>A0A7J6RVU3_PEROL</name>
<evidence type="ECO:0000313" key="3">
    <source>
        <dbReference type="Proteomes" id="UP000574390"/>
    </source>
</evidence>
<gene>
    <name evidence="2" type="ORF">FOZ62_005255</name>
</gene>
<organism evidence="2 3">
    <name type="scientific">Perkinsus olseni</name>
    <name type="common">Perkinsus atlanticus</name>
    <dbReference type="NCBI Taxonomy" id="32597"/>
    <lineage>
        <taxon>Eukaryota</taxon>
        <taxon>Sar</taxon>
        <taxon>Alveolata</taxon>
        <taxon>Perkinsozoa</taxon>
        <taxon>Perkinsea</taxon>
        <taxon>Perkinsida</taxon>
        <taxon>Perkinsidae</taxon>
        <taxon>Perkinsus</taxon>
    </lineage>
</organism>
<feature type="region of interest" description="Disordered" evidence="1">
    <location>
        <begin position="1"/>
        <end position="68"/>
    </location>
</feature>
<evidence type="ECO:0000256" key="1">
    <source>
        <dbReference type="SAM" id="MobiDB-lite"/>
    </source>
</evidence>
<proteinExistence type="predicted"/>
<dbReference type="Proteomes" id="UP000574390">
    <property type="component" value="Unassembled WGS sequence"/>
</dbReference>
<dbReference type="AlphaFoldDB" id="A0A7J6RVU3"/>
<sequence>MDKDYYGYNRRAGGSINDYYQGARRQSDSAYHQSRTRRLPPPTSMDGNAPGYGSPSRAYPPYGSTREHSSVVMVDQREEMTTTTMTILVTIMEPMVLEEEKQQLASEAAAVGDISDRLDRASTSSLILISYALDERTSSLYY</sequence>
<dbReference type="EMBL" id="JABANM010019193">
    <property type="protein sequence ID" value="KAF4724878.1"/>
    <property type="molecule type" value="Genomic_DNA"/>
</dbReference>
<accession>A0A7J6RVU3</accession>
<evidence type="ECO:0000313" key="2">
    <source>
        <dbReference type="EMBL" id="KAF4724878.1"/>
    </source>
</evidence>
<reference evidence="2 3" key="1">
    <citation type="submission" date="2020-04" db="EMBL/GenBank/DDBJ databases">
        <title>Perkinsus olseni comparative genomics.</title>
        <authorList>
            <person name="Bogema D.R."/>
        </authorList>
    </citation>
    <scope>NUCLEOTIDE SEQUENCE [LARGE SCALE GENOMIC DNA]</scope>
    <source>
        <strain evidence="2">ATCC PRA-205</strain>
    </source>
</reference>
<protein>
    <submittedName>
        <fullName evidence="2">Uncharacterized protein</fullName>
    </submittedName>
</protein>